<dbReference type="SUPFAM" id="SSF55785">
    <property type="entry name" value="PYP-like sensor domain (PAS domain)"/>
    <property type="match status" value="1"/>
</dbReference>
<dbReference type="InterPro" id="IPR013767">
    <property type="entry name" value="PAS_fold"/>
</dbReference>
<dbReference type="InterPro" id="IPR000014">
    <property type="entry name" value="PAS"/>
</dbReference>
<dbReference type="Proteomes" id="UP000238916">
    <property type="component" value="Unassembled WGS sequence"/>
</dbReference>
<dbReference type="FunFam" id="1.10.287.130:FF:000002">
    <property type="entry name" value="Two-component osmosensing histidine kinase"/>
    <property type="match status" value="1"/>
</dbReference>
<accession>A0A2U3KLL6</accession>
<dbReference type="CDD" id="cd00082">
    <property type="entry name" value="HisKA"/>
    <property type="match status" value="1"/>
</dbReference>
<dbReference type="GO" id="GO:0005524">
    <property type="term" value="F:ATP binding"/>
    <property type="evidence" value="ECO:0007669"/>
    <property type="project" value="UniProtKB-KW"/>
</dbReference>
<gene>
    <name evidence="12" type="ORF">SBF1_2240005</name>
</gene>
<dbReference type="PROSITE" id="PS50112">
    <property type="entry name" value="PAS"/>
    <property type="match status" value="1"/>
</dbReference>
<sequence>MNNKDVRPEQVDPSETSIKALRRQGEVMARQKATQAPEDLKMMSHEETQRTLRELCVHQIELEMQNEELRRVHEELDSERKRYFDLYNLAPVGYCTISDEDRILEANLTITELLGLARGALIKQSFSRLIHKEDKDNYYMVRKRLFETGSPQECELRMMKKDETALWAHLSATVAQDADGTPLCRLALTNITNLKNSEDALKEREEELLIAKEAAEAANIAKSQFLANMSHEIRTPMTSIIGMTGLTLMTELTEEQRHYLTIVKSSNKVLLKVLNDILDYSKIEAGNVCLEQIPFDIYKTIYDVADLFQVTRFKRGVYSKGSKNCCSC</sequence>
<dbReference type="InterPro" id="IPR000700">
    <property type="entry name" value="PAS-assoc_C"/>
</dbReference>
<keyword evidence="8" id="KW-0902">Two-component regulatory system</keyword>
<evidence type="ECO:0000256" key="5">
    <source>
        <dbReference type="ARBA" id="ARBA00022741"/>
    </source>
</evidence>
<evidence type="ECO:0000313" key="12">
    <source>
        <dbReference type="EMBL" id="SPF40536.1"/>
    </source>
</evidence>
<evidence type="ECO:0000259" key="10">
    <source>
        <dbReference type="PROSITE" id="PS50112"/>
    </source>
</evidence>
<reference evidence="13" key="1">
    <citation type="submission" date="2018-02" db="EMBL/GenBank/DDBJ databases">
        <authorList>
            <person name="Hausmann B."/>
        </authorList>
    </citation>
    <scope>NUCLEOTIDE SEQUENCE [LARGE SCALE GENOMIC DNA]</scope>
    <source>
        <strain evidence="13">Peat soil MAG SbF1</strain>
    </source>
</reference>
<dbReference type="PANTHER" id="PTHR45339:SF5">
    <property type="entry name" value="HISTIDINE KINASE"/>
    <property type="match status" value="1"/>
</dbReference>
<evidence type="ECO:0000256" key="2">
    <source>
        <dbReference type="ARBA" id="ARBA00012438"/>
    </source>
</evidence>
<comment type="catalytic activity">
    <reaction evidence="1">
        <text>ATP + protein L-histidine = ADP + protein N-phospho-L-histidine.</text>
        <dbReference type="EC" id="2.7.13.3"/>
    </reaction>
</comment>
<keyword evidence="5" id="KW-0547">Nucleotide-binding</keyword>
<keyword evidence="7" id="KW-0067">ATP-binding</keyword>
<dbReference type="Pfam" id="PF00512">
    <property type="entry name" value="HisKA"/>
    <property type="match status" value="1"/>
</dbReference>
<dbReference type="SMART" id="SM00388">
    <property type="entry name" value="HisKA"/>
    <property type="match status" value="1"/>
</dbReference>
<dbReference type="SUPFAM" id="SSF47384">
    <property type="entry name" value="Homodimeric domain of signal transducing histidine kinase"/>
    <property type="match status" value="1"/>
</dbReference>
<evidence type="ECO:0000259" key="11">
    <source>
        <dbReference type="PROSITE" id="PS50113"/>
    </source>
</evidence>
<dbReference type="EMBL" id="OMOF01000140">
    <property type="protein sequence ID" value="SPF40536.1"/>
    <property type="molecule type" value="Genomic_DNA"/>
</dbReference>
<dbReference type="SMART" id="SM00091">
    <property type="entry name" value="PAS"/>
    <property type="match status" value="1"/>
</dbReference>
<feature type="domain" description="PAS" evidence="10">
    <location>
        <begin position="79"/>
        <end position="149"/>
    </location>
</feature>
<dbReference type="OrthoDB" id="9809348at2"/>
<dbReference type="EC" id="2.7.13.3" evidence="2"/>
<protein>
    <recommendedName>
        <fullName evidence="2">histidine kinase</fullName>
        <ecNumber evidence="2">2.7.13.3</ecNumber>
    </recommendedName>
</protein>
<feature type="region of interest" description="Disordered" evidence="9">
    <location>
        <begin position="1"/>
        <end position="37"/>
    </location>
</feature>
<dbReference type="Pfam" id="PF00989">
    <property type="entry name" value="PAS"/>
    <property type="match status" value="1"/>
</dbReference>
<dbReference type="PROSITE" id="PS50113">
    <property type="entry name" value="PAC"/>
    <property type="match status" value="1"/>
</dbReference>
<dbReference type="Gene3D" id="1.10.287.130">
    <property type="match status" value="1"/>
</dbReference>
<organism evidence="12 13">
    <name type="scientific">Candidatus Desulfosporosinus infrequens</name>
    <dbReference type="NCBI Taxonomy" id="2043169"/>
    <lineage>
        <taxon>Bacteria</taxon>
        <taxon>Bacillati</taxon>
        <taxon>Bacillota</taxon>
        <taxon>Clostridia</taxon>
        <taxon>Eubacteriales</taxon>
        <taxon>Desulfitobacteriaceae</taxon>
        <taxon>Desulfosporosinus</taxon>
    </lineage>
</organism>
<evidence type="ECO:0000256" key="9">
    <source>
        <dbReference type="SAM" id="MobiDB-lite"/>
    </source>
</evidence>
<dbReference type="InterPro" id="IPR035965">
    <property type="entry name" value="PAS-like_dom_sf"/>
</dbReference>
<dbReference type="CDD" id="cd00130">
    <property type="entry name" value="PAS"/>
    <property type="match status" value="1"/>
</dbReference>
<evidence type="ECO:0000256" key="6">
    <source>
        <dbReference type="ARBA" id="ARBA00022777"/>
    </source>
</evidence>
<dbReference type="PANTHER" id="PTHR45339">
    <property type="entry name" value="HYBRID SIGNAL TRANSDUCTION HISTIDINE KINASE J"/>
    <property type="match status" value="1"/>
</dbReference>
<proteinExistence type="predicted"/>
<feature type="compositionally biased region" description="Basic and acidic residues" evidence="9">
    <location>
        <begin position="1"/>
        <end position="10"/>
    </location>
</feature>
<dbReference type="InterPro" id="IPR036097">
    <property type="entry name" value="HisK_dim/P_sf"/>
</dbReference>
<dbReference type="InterPro" id="IPR003661">
    <property type="entry name" value="HisK_dim/P_dom"/>
</dbReference>
<evidence type="ECO:0000256" key="3">
    <source>
        <dbReference type="ARBA" id="ARBA00022553"/>
    </source>
</evidence>
<keyword evidence="4 12" id="KW-0808">Transferase</keyword>
<name>A0A2U3KLL6_9FIRM</name>
<evidence type="ECO:0000256" key="1">
    <source>
        <dbReference type="ARBA" id="ARBA00000085"/>
    </source>
</evidence>
<evidence type="ECO:0000313" key="13">
    <source>
        <dbReference type="Proteomes" id="UP000238916"/>
    </source>
</evidence>
<keyword evidence="6 12" id="KW-0418">Kinase</keyword>
<dbReference type="AlphaFoldDB" id="A0A2U3KLL6"/>
<dbReference type="Gene3D" id="3.30.450.20">
    <property type="entry name" value="PAS domain"/>
    <property type="match status" value="1"/>
</dbReference>
<dbReference type="NCBIfam" id="TIGR00229">
    <property type="entry name" value="sensory_box"/>
    <property type="match status" value="1"/>
</dbReference>
<dbReference type="GO" id="GO:0000155">
    <property type="term" value="F:phosphorelay sensor kinase activity"/>
    <property type="evidence" value="ECO:0007669"/>
    <property type="project" value="InterPro"/>
</dbReference>
<evidence type="ECO:0000256" key="8">
    <source>
        <dbReference type="ARBA" id="ARBA00023012"/>
    </source>
</evidence>
<evidence type="ECO:0000256" key="7">
    <source>
        <dbReference type="ARBA" id="ARBA00022840"/>
    </source>
</evidence>
<keyword evidence="3" id="KW-0597">Phosphoprotein</keyword>
<evidence type="ECO:0000256" key="4">
    <source>
        <dbReference type="ARBA" id="ARBA00022679"/>
    </source>
</evidence>
<feature type="domain" description="PAC" evidence="11">
    <location>
        <begin position="152"/>
        <end position="203"/>
    </location>
</feature>